<proteinExistence type="predicted"/>
<feature type="non-terminal residue" evidence="1">
    <location>
        <position position="1"/>
    </location>
</feature>
<evidence type="ECO:0000313" key="1">
    <source>
        <dbReference type="EMBL" id="GAI30643.1"/>
    </source>
</evidence>
<accession>X1MH88</accession>
<dbReference type="AlphaFoldDB" id="X1MH88"/>
<dbReference type="EMBL" id="BARV01020746">
    <property type="protein sequence ID" value="GAI30643.1"/>
    <property type="molecule type" value="Genomic_DNA"/>
</dbReference>
<organism evidence="1">
    <name type="scientific">marine sediment metagenome</name>
    <dbReference type="NCBI Taxonomy" id="412755"/>
    <lineage>
        <taxon>unclassified sequences</taxon>
        <taxon>metagenomes</taxon>
        <taxon>ecological metagenomes</taxon>
    </lineage>
</organism>
<protein>
    <submittedName>
        <fullName evidence="1">Uncharacterized protein</fullName>
    </submittedName>
</protein>
<name>X1MH88_9ZZZZ</name>
<reference evidence="1" key="1">
    <citation type="journal article" date="2014" name="Front. Microbiol.">
        <title>High frequency of phylogenetically diverse reductive dehalogenase-homologous genes in deep subseafloor sedimentary metagenomes.</title>
        <authorList>
            <person name="Kawai M."/>
            <person name="Futagami T."/>
            <person name="Toyoda A."/>
            <person name="Takaki Y."/>
            <person name="Nishi S."/>
            <person name="Hori S."/>
            <person name="Arai W."/>
            <person name="Tsubouchi T."/>
            <person name="Morono Y."/>
            <person name="Uchiyama I."/>
            <person name="Ito T."/>
            <person name="Fujiyama A."/>
            <person name="Inagaki F."/>
            <person name="Takami H."/>
        </authorList>
    </citation>
    <scope>NUCLEOTIDE SEQUENCE</scope>
    <source>
        <strain evidence="1">Expedition CK06-06</strain>
    </source>
</reference>
<gene>
    <name evidence="1" type="ORF">S06H3_34544</name>
</gene>
<comment type="caution">
    <text evidence="1">The sequence shown here is derived from an EMBL/GenBank/DDBJ whole genome shotgun (WGS) entry which is preliminary data.</text>
</comment>
<sequence>GRLQSDYERRKRRWEFDAEPTPAMRKRILKLFKEGSELLKEPWADDAYIDRIMTQYLPDYYAGHPPNRLKGKELEKTIREMKLRCGAGRS</sequence>